<protein>
    <submittedName>
        <fullName evidence="2">Uncharacterized protein</fullName>
    </submittedName>
</protein>
<feature type="compositionally biased region" description="Low complexity" evidence="1">
    <location>
        <begin position="138"/>
        <end position="147"/>
    </location>
</feature>
<dbReference type="OrthoDB" id="7777654at2759"/>
<keyword evidence="3" id="KW-1185">Reference proteome</keyword>
<dbReference type="EMBL" id="HG713342">
    <property type="protein sequence ID" value="CDJ53474.1"/>
    <property type="molecule type" value="Genomic_DNA"/>
</dbReference>
<organism evidence="2 3">
    <name type="scientific">Eimeria brunetti</name>
    <dbReference type="NCBI Taxonomy" id="51314"/>
    <lineage>
        <taxon>Eukaryota</taxon>
        <taxon>Sar</taxon>
        <taxon>Alveolata</taxon>
        <taxon>Apicomplexa</taxon>
        <taxon>Conoidasida</taxon>
        <taxon>Coccidia</taxon>
        <taxon>Eucoccidiorida</taxon>
        <taxon>Eimeriorina</taxon>
        <taxon>Eimeriidae</taxon>
        <taxon>Eimeria</taxon>
    </lineage>
</organism>
<dbReference type="VEuPathDB" id="ToxoDB:EBH_0007650"/>
<reference evidence="2" key="2">
    <citation type="submission" date="2013-10" db="EMBL/GenBank/DDBJ databases">
        <authorList>
            <person name="Aslett M."/>
        </authorList>
    </citation>
    <scope>NUCLEOTIDE SEQUENCE [LARGE SCALE GENOMIC DNA]</scope>
    <source>
        <strain evidence="2">Houghton</strain>
    </source>
</reference>
<name>U6LY26_9EIME</name>
<accession>U6LY26</accession>
<evidence type="ECO:0000313" key="2">
    <source>
        <dbReference type="EMBL" id="CDJ53474.1"/>
    </source>
</evidence>
<dbReference type="AlphaFoldDB" id="U6LY26"/>
<feature type="compositionally biased region" description="Low complexity" evidence="1">
    <location>
        <begin position="110"/>
        <end position="128"/>
    </location>
</feature>
<gene>
    <name evidence="2" type="ORF">EBH_0007650</name>
</gene>
<dbReference type="Proteomes" id="UP000030750">
    <property type="component" value="Unassembled WGS sequence"/>
</dbReference>
<evidence type="ECO:0000256" key="1">
    <source>
        <dbReference type="SAM" id="MobiDB-lite"/>
    </source>
</evidence>
<feature type="region of interest" description="Disordered" evidence="1">
    <location>
        <begin position="110"/>
        <end position="160"/>
    </location>
</feature>
<sequence>MKRSPNMRNFGAALLGMAAVFLVVTPLIPKVRDWVRPVAEDYMSTLAFPSHPFVPWRRMSILSLLPALFREHLARSKEPSPVVKSLLIEYKKQRLPFMASFPAEAAAPASELELSLQQQQQQPQQQQQRPRDKNSDLQPRQQQQNQQLSFGSKASDERKL</sequence>
<proteinExistence type="predicted"/>
<evidence type="ECO:0000313" key="3">
    <source>
        <dbReference type="Proteomes" id="UP000030750"/>
    </source>
</evidence>
<reference evidence="2" key="1">
    <citation type="submission" date="2013-10" db="EMBL/GenBank/DDBJ databases">
        <title>Genomic analysis of the causative agents of coccidiosis in chickens.</title>
        <authorList>
            <person name="Reid A.J."/>
            <person name="Blake D."/>
            <person name="Billington K."/>
            <person name="Browne H."/>
            <person name="Dunn M."/>
            <person name="Hung S."/>
            <person name="Kawahara F."/>
            <person name="Miranda-Saavedra D."/>
            <person name="Mourier T."/>
            <person name="Nagra H."/>
            <person name="Otto T.D."/>
            <person name="Rawlings N."/>
            <person name="Sanchez A."/>
            <person name="Sanders M."/>
            <person name="Subramaniam C."/>
            <person name="Tay Y."/>
            <person name="Dear P."/>
            <person name="Doerig C."/>
            <person name="Gruber A."/>
            <person name="Parkinson J."/>
            <person name="Shirley M."/>
            <person name="Wan K.L."/>
            <person name="Berriman M."/>
            <person name="Tomley F."/>
            <person name="Pain A."/>
        </authorList>
    </citation>
    <scope>NUCLEOTIDE SEQUENCE [LARGE SCALE GENOMIC DNA]</scope>
    <source>
        <strain evidence="2">Houghton</strain>
    </source>
</reference>